<evidence type="ECO:0000256" key="1">
    <source>
        <dbReference type="SAM" id="Phobius"/>
    </source>
</evidence>
<dbReference type="EMBL" id="KQ964785">
    <property type="protein sequence ID" value="KXN65990.1"/>
    <property type="molecule type" value="Genomic_DNA"/>
</dbReference>
<keyword evidence="3" id="KW-1185">Reference proteome</keyword>
<sequence>MSLADEIVYVASMSFITILILDFIVIELVLKLGVFSIGRKWVRIVILICLFLHAITMFLFDIQGEKDFIYLPILICFWMTWNILYFLMLIEQNSYWISDIIRKRLYVIWGIVIVDVLVCGWSFFFVFCFIAPLEYMHYVDILDLLLLIIISAVELFLVYKIYTFCKEIVKSVSYNLWKKSIQDILGIAIYSSPVPLLLKLFSSVCAFNSLKESWLV</sequence>
<evidence type="ECO:0000313" key="2">
    <source>
        <dbReference type="EMBL" id="KXN65990.1"/>
    </source>
</evidence>
<keyword evidence="1" id="KW-0472">Membrane</keyword>
<proteinExistence type="predicted"/>
<protein>
    <submittedName>
        <fullName evidence="2">Uncharacterized protein</fullName>
    </submittedName>
</protein>
<name>A0A137NTB8_CONC2</name>
<evidence type="ECO:0000313" key="3">
    <source>
        <dbReference type="Proteomes" id="UP000070444"/>
    </source>
</evidence>
<accession>A0A137NTB8</accession>
<keyword evidence="1" id="KW-0812">Transmembrane</keyword>
<feature type="transmembrane region" description="Helical" evidence="1">
    <location>
        <begin position="107"/>
        <end position="132"/>
    </location>
</feature>
<reference evidence="2 3" key="1">
    <citation type="journal article" date="2015" name="Genome Biol. Evol.">
        <title>Phylogenomic analyses indicate that early fungi evolved digesting cell walls of algal ancestors of land plants.</title>
        <authorList>
            <person name="Chang Y."/>
            <person name="Wang S."/>
            <person name="Sekimoto S."/>
            <person name="Aerts A.L."/>
            <person name="Choi C."/>
            <person name="Clum A."/>
            <person name="LaButti K.M."/>
            <person name="Lindquist E.A."/>
            <person name="Yee Ngan C."/>
            <person name="Ohm R.A."/>
            <person name="Salamov A.A."/>
            <person name="Grigoriev I.V."/>
            <person name="Spatafora J.W."/>
            <person name="Berbee M.L."/>
        </authorList>
    </citation>
    <scope>NUCLEOTIDE SEQUENCE [LARGE SCALE GENOMIC DNA]</scope>
    <source>
        <strain evidence="2 3">NRRL 28638</strain>
    </source>
</reference>
<gene>
    <name evidence="2" type="ORF">CONCODRAFT_12278</name>
</gene>
<organism evidence="2 3">
    <name type="scientific">Conidiobolus coronatus (strain ATCC 28846 / CBS 209.66 / NRRL 28638)</name>
    <name type="common">Delacroixia coronata</name>
    <dbReference type="NCBI Taxonomy" id="796925"/>
    <lineage>
        <taxon>Eukaryota</taxon>
        <taxon>Fungi</taxon>
        <taxon>Fungi incertae sedis</taxon>
        <taxon>Zoopagomycota</taxon>
        <taxon>Entomophthoromycotina</taxon>
        <taxon>Entomophthoromycetes</taxon>
        <taxon>Entomophthorales</taxon>
        <taxon>Ancylistaceae</taxon>
        <taxon>Conidiobolus</taxon>
    </lineage>
</organism>
<keyword evidence="1" id="KW-1133">Transmembrane helix</keyword>
<feature type="transmembrane region" description="Helical" evidence="1">
    <location>
        <begin position="184"/>
        <end position="210"/>
    </location>
</feature>
<feature type="transmembrane region" description="Helical" evidence="1">
    <location>
        <begin position="68"/>
        <end position="87"/>
    </location>
</feature>
<dbReference type="Proteomes" id="UP000070444">
    <property type="component" value="Unassembled WGS sequence"/>
</dbReference>
<feature type="transmembrane region" description="Helical" evidence="1">
    <location>
        <begin position="144"/>
        <end position="163"/>
    </location>
</feature>
<feature type="transmembrane region" description="Helical" evidence="1">
    <location>
        <begin position="41"/>
        <end position="62"/>
    </location>
</feature>
<dbReference type="AlphaFoldDB" id="A0A137NTB8"/>
<feature type="transmembrane region" description="Helical" evidence="1">
    <location>
        <begin position="6"/>
        <end position="29"/>
    </location>
</feature>